<protein>
    <submittedName>
        <fullName evidence="3">Competence protein F</fullName>
    </submittedName>
</protein>
<proteinExistence type="inferred from homology"/>
<dbReference type="EMBL" id="LBWK01000002">
    <property type="protein sequence ID" value="KKR05551.1"/>
    <property type="molecule type" value="Genomic_DNA"/>
</dbReference>
<dbReference type="InterPro" id="IPR000836">
    <property type="entry name" value="PRTase_dom"/>
</dbReference>
<sequence length="252" mass="29589">MEADIFNFKFCLGCLKHGRWICDQCGRHFIPQLPMCYSCRTVSGGYITHVKCINKREYLTSLMVCFEYNRVIKRYVKYIKFKHSTVLLNEILIIALPHILTYIRNTQHFTRNAKECLLVPVPLYWLRYLNRGFNQSRIIAEAISKETGIDINNRCLKKIRNNRPQSEVKHKNRVRNTLGAFRFNSKYISEEVKHIILVDDIVTTGATLEECTKEIKAVREDIQIHAIALFRPKPKVIRKKLLPVTNMHKINP</sequence>
<name>A0A0G0MYC3_9BACT</name>
<dbReference type="Pfam" id="PF00156">
    <property type="entry name" value="Pribosyltran"/>
    <property type="match status" value="1"/>
</dbReference>
<dbReference type="Gene3D" id="3.40.50.2020">
    <property type="match status" value="1"/>
</dbReference>
<evidence type="ECO:0000259" key="2">
    <source>
        <dbReference type="Pfam" id="PF00156"/>
    </source>
</evidence>
<dbReference type="SUPFAM" id="SSF53271">
    <property type="entry name" value="PRTase-like"/>
    <property type="match status" value="1"/>
</dbReference>
<accession>A0A0G0MYC3</accession>
<organism evidence="3 4">
    <name type="scientific">candidate division WS6 bacterium GW2011_GWF2_39_15</name>
    <dbReference type="NCBI Taxonomy" id="1619100"/>
    <lineage>
        <taxon>Bacteria</taxon>
        <taxon>Candidatus Dojkabacteria</taxon>
    </lineage>
</organism>
<gene>
    <name evidence="3" type="ORF">UT34_C0002G0058</name>
</gene>
<evidence type="ECO:0000313" key="3">
    <source>
        <dbReference type="EMBL" id="KKR05551.1"/>
    </source>
</evidence>
<dbReference type="PANTHER" id="PTHR47505">
    <property type="entry name" value="DNA UTILIZATION PROTEIN YHGH"/>
    <property type="match status" value="1"/>
</dbReference>
<evidence type="ECO:0000313" key="4">
    <source>
        <dbReference type="Proteomes" id="UP000034799"/>
    </source>
</evidence>
<dbReference type="InterPro" id="IPR029057">
    <property type="entry name" value="PRTase-like"/>
</dbReference>
<feature type="domain" description="Phosphoribosyltransferase" evidence="2">
    <location>
        <begin position="143"/>
        <end position="232"/>
    </location>
</feature>
<dbReference type="Proteomes" id="UP000034799">
    <property type="component" value="Unassembled WGS sequence"/>
</dbReference>
<comment type="similarity">
    <text evidence="1">Belongs to the ComF/GntX family.</text>
</comment>
<dbReference type="PANTHER" id="PTHR47505:SF1">
    <property type="entry name" value="DNA UTILIZATION PROTEIN YHGH"/>
    <property type="match status" value="1"/>
</dbReference>
<evidence type="ECO:0000256" key="1">
    <source>
        <dbReference type="ARBA" id="ARBA00008007"/>
    </source>
</evidence>
<dbReference type="STRING" id="1619100.UT34_C0002G0058"/>
<comment type="caution">
    <text evidence="3">The sequence shown here is derived from an EMBL/GenBank/DDBJ whole genome shotgun (WGS) entry which is preliminary data.</text>
</comment>
<dbReference type="InterPro" id="IPR051910">
    <property type="entry name" value="ComF/GntX_DNA_util-trans"/>
</dbReference>
<reference evidence="3 4" key="1">
    <citation type="journal article" date="2015" name="Nature">
        <title>rRNA introns, odd ribosomes, and small enigmatic genomes across a large radiation of phyla.</title>
        <authorList>
            <person name="Brown C.T."/>
            <person name="Hug L.A."/>
            <person name="Thomas B.C."/>
            <person name="Sharon I."/>
            <person name="Castelle C.J."/>
            <person name="Singh A."/>
            <person name="Wilkins M.J."/>
            <person name="Williams K.H."/>
            <person name="Banfield J.F."/>
        </authorList>
    </citation>
    <scope>NUCLEOTIDE SEQUENCE [LARGE SCALE GENOMIC DNA]</scope>
</reference>
<dbReference type="CDD" id="cd06223">
    <property type="entry name" value="PRTases_typeI"/>
    <property type="match status" value="1"/>
</dbReference>
<dbReference type="AlphaFoldDB" id="A0A0G0MYC3"/>